<evidence type="ECO:0000313" key="1">
    <source>
        <dbReference type="EMBL" id="CAH2238422.1"/>
    </source>
</evidence>
<organism evidence="1 2">
    <name type="scientific">Pararge aegeria aegeria</name>
    <dbReference type="NCBI Taxonomy" id="348720"/>
    <lineage>
        <taxon>Eukaryota</taxon>
        <taxon>Metazoa</taxon>
        <taxon>Ecdysozoa</taxon>
        <taxon>Arthropoda</taxon>
        <taxon>Hexapoda</taxon>
        <taxon>Insecta</taxon>
        <taxon>Pterygota</taxon>
        <taxon>Neoptera</taxon>
        <taxon>Endopterygota</taxon>
        <taxon>Lepidoptera</taxon>
        <taxon>Glossata</taxon>
        <taxon>Ditrysia</taxon>
        <taxon>Papilionoidea</taxon>
        <taxon>Nymphalidae</taxon>
        <taxon>Satyrinae</taxon>
        <taxon>Satyrini</taxon>
        <taxon>Parargina</taxon>
        <taxon>Pararge</taxon>
    </lineage>
</organism>
<keyword evidence="2" id="KW-1185">Reference proteome</keyword>
<evidence type="ECO:0000313" key="2">
    <source>
        <dbReference type="Proteomes" id="UP000838756"/>
    </source>
</evidence>
<gene>
    <name evidence="1" type="primary">jg21126</name>
    <name evidence="1" type="ORF">PAEG_LOCUS15526</name>
</gene>
<dbReference type="AlphaFoldDB" id="A0A8S4RLP9"/>
<proteinExistence type="predicted"/>
<comment type="caution">
    <text evidence="1">The sequence shown here is derived from an EMBL/GenBank/DDBJ whole genome shotgun (WGS) entry which is preliminary data.</text>
</comment>
<dbReference type="OrthoDB" id="407509at2759"/>
<dbReference type="EMBL" id="CAKXAJ010025342">
    <property type="protein sequence ID" value="CAH2238422.1"/>
    <property type="molecule type" value="Genomic_DNA"/>
</dbReference>
<dbReference type="Proteomes" id="UP000838756">
    <property type="component" value="Unassembled WGS sequence"/>
</dbReference>
<protein>
    <submittedName>
        <fullName evidence="1">Jg21126 protein</fullName>
    </submittedName>
</protein>
<reference evidence="1" key="1">
    <citation type="submission" date="2022-03" db="EMBL/GenBank/DDBJ databases">
        <authorList>
            <person name="Lindestad O."/>
        </authorList>
    </citation>
    <scope>NUCLEOTIDE SEQUENCE</scope>
</reference>
<accession>A0A8S4RLP9</accession>
<sequence length="87" mass="10376">MGLLRRLRTDRRRTRVTVRARRVAKLSWQWAGHIARRADGRLDTKVLEWRLRTVKRWSAPNEADRRHQASPRIVDFGTPYKIPMSSK</sequence>
<name>A0A8S4RLP9_9NEOP</name>